<evidence type="ECO:0000313" key="3">
    <source>
        <dbReference type="Proteomes" id="UP001257627"/>
    </source>
</evidence>
<gene>
    <name evidence="1" type="ORF">PU648_14120</name>
    <name evidence="2" type="ORF">PU648_58715</name>
</gene>
<evidence type="ECO:0000313" key="2">
    <source>
        <dbReference type="EMBL" id="MDU9001869.1"/>
    </source>
</evidence>
<accession>A0ABU3V6Q5</accession>
<comment type="caution">
    <text evidence="2">The sequence shown here is derived from an EMBL/GenBank/DDBJ whole genome shotgun (WGS) entry which is preliminary data.</text>
</comment>
<dbReference type="EMBL" id="JARAKF010000001">
    <property type="protein sequence ID" value="MDU8993457.1"/>
    <property type="molecule type" value="Genomic_DNA"/>
</dbReference>
<evidence type="ECO:0000313" key="1">
    <source>
        <dbReference type="EMBL" id="MDU8993457.1"/>
    </source>
</evidence>
<dbReference type="EMBL" id="JARAKF010000006">
    <property type="protein sequence ID" value="MDU9001869.1"/>
    <property type="molecule type" value="Genomic_DNA"/>
</dbReference>
<keyword evidence="3" id="KW-1185">Reference proteome</keyword>
<dbReference type="Proteomes" id="UP001257627">
    <property type="component" value="Unassembled WGS sequence"/>
</dbReference>
<reference evidence="2 3" key="1">
    <citation type="submission" date="2023-02" db="EMBL/GenBank/DDBJ databases">
        <authorList>
            <person name="Maleckis M."/>
        </authorList>
    </citation>
    <scope>NUCLEOTIDE SEQUENCE [LARGE SCALE GENOMIC DNA]</scope>
    <source>
        <strain evidence="2 3">P8-A2</strain>
    </source>
</reference>
<proteinExistence type="predicted"/>
<name>A0ABU3V6Q5_9ACTN</name>
<evidence type="ECO:0008006" key="4">
    <source>
        <dbReference type="Google" id="ProtNLM"/>
    </source>
</evidence>
<organism evidence="2 3">
    <name type="scientific">Streptomyces mirabilis</name>
    <dbReference type="NCBI Taxonomy" id="68239"/>
    <lineage>
        <taxon>Bacteria</taxon>
        <taxon>Bacillati</taxon>
        <taxon>Actinomycetota</taxon>
        <taxon>Actinomycetes</taxon>
        <taxon>Kitasatosporales</taxon>
        <taxon>Streptomycetaceae</taxon>
        <taxon>Streptomyces</taxon>
    </lineage>
</organism>
<protein>
    <recommendedName>
        <fullName evidence="4">Helix-turn-helix domain-containing protein</fullName>
    </recommendedName>
</protein>
<dbReference type="Pfam" id="PF13551">
    <property type="entry name" value="HTH_29"/>
    <property type="match status" value="1"/>
</dbReference>
<dbReference type="RefSeq" id="WP_316732672.1">
    <property type="nucleotide sequence ID" value="NZ_JARAKF010000001.1"/>
</dbReference>
<sequence>MSEPTRLKTLEASGLLHPNAERVSAPLFREGGFFLAQDKVQVKYEMLRAYAFEGRSVSAAAADHGYSRSAFYLVKASFTRAGMAGLLDSRPGRHGPLKVTGDIAAFIRAAPAGISGAVLAAEVERAFGVLLHRRTVERLRRP</sequence>